<dbReference type="AlphaFoldDB" id="A0AAD4DWU6"/>
<reference evidence="2" key="1">
    <citation type="journal article" date="2020" name="New Phytol.">
        <title>Comparative genomics reveals dynamic genome evolution in host specialist ectomycorrhizal fungi.</title>
        <authorList>
            <person name="Lofgren L.A."/>
            <person name="Nguyen N.H."/>
            <person name="Vilgalys R."/>
            <person name="Ruytinx J."/>
            <person name="Liao H.L."/>
            <person name="Branco S."/>
            <person name="Kuo A."/>
            <person name="LaButti K."/>
            <person name="Lipzen A."/>
            <person name="Andreopoulos W."/>
            <person name="Pangilinan J."/>
            <person name="Riley R."/>
            <person name="Hundley H."/>
            <person name="Na H."/>
            <person name="Barry K."/>
            <person name="Grigoriev I.V."/>
            <person name="Stajich J.E."/>
            <person name="Kennedy P.G."/>
        </authorList>
    </citation>
    <scope>NUCLEOTIDE SEQUENCE</scope>
    <source>
        <strain evidence="2">FC203</strain>
    </source>
</reference>
<protein>
    <submittedName>
        <fullName evidence="2">Uncharacterized protein</fullName>
    </submittedName>
</protein>
<evidence type="ECO:0000313" key="3">
    <source>
        <dbReference type="Proteomes" id="UP001195769"/>
    </source>
</evidence>
<evidence type="ECO:0000256" key="1">
    <source>
        <dbReference type="SAM" id="MobiDB-lite"/>
    </source>
</evidence>
<evidence type="ECO:0000313" key="2">
    <source>
        <dbReference type="EMBL" id="KAG1895097.1"/>
    </source>
</evidence>
<name>A0AAD4DWU6_9AGAM</name>
<sequence>MTPEVANDGLNAMLVTLQSLIQRCIHLKQSDPEALKLSDEIAQRVAKDLRVYGGSATSFSPQLLSCAAIVRQYSKGGTFQTLPDWKSVVDNDPRIKSHPRFLKTVEYRPLVGTPAIMEVQATRSSSIIQPPTVPAVDHGFIKEAPTLAADLTPMTPLPACLELEPLTPLAPSVAPAAPETAQFKLFVPGNMSKKAKVTPHPRNNKRKAEADTDSADTPRSPIGVIKPNLKKIKKLPSHNEQDQLHKNIGTPEASPAVLVYESSMHPPLASNFWDAETRPSDWGLDSTIATAVEAYLALSCWTGKSDARDSLVRIVTRRRSLAQSTAWASGTGCWLKRKQGQRHDPPIIPSAPDHVVQKPSPAVSTLPAIPLSSHVMEDIVEHNESRRSSFATDLDAKARPINFTPAPVVTPLSTMPLSAPIADPEQVRQPEASHPMEQEPTARDILQAIRDLGSKFDLLATNEQVDALDAKVDSMEEVFDHRLATLEQCINASDAHWKAMTLSVGHLTNCIRDHKDDPEAHRLQVNTTAYAPPQHSNVQLPGVASRYWRLSRSRYLHRRQTVDTCMGPIGSDGCAR</sequence>
<dbReference type="EMBL" id="JABBWK010000071">
    <property type="protein sequence ID" value="KAG1895097.1"/>
    <property type="molecule type" value="Genomic_DNA"/>
</dbReference>
<comment type="caution">
    <text evidence="2">The sequence shown here is derived from an EMBL/GenBank/DDBJ whole genome shotgun (WGS) entry which is preliminary data.</text>
</comment>
<dbReference type="RefSeq" id="XP_041220673.1">
    <property type="nucleotide sequence ID" value="XM_041377465.1"/>
</dbReference>
<proteinExistence type="predicted"/>
<dbReference type="Proteomes" id="UP001195769">
    <property type="component" value="Unassembled WGS sequence"/>
</dbReference>
<feature type="compositionally biased region" description="Basic residues" evidence="1">
    <location>
        <begin position="193"/>
        <end position="205"/>
    </location>
</feature>
<gene>
    <name evidence="2" type="ORF">F5891DRAFT_984547</name>
</gene>
<accession>A0AAD4DWU6</accession>
<organism evidence="2 3">
    <name type="scientific">Suillus fuscotomentosus</name>
    <dbReference type="NCBI Taxonomy" id="1912939"/>
    <lineage>
        <taxon>Eukaryota</taxon>
        <taxon>Fungi</taxon>
        <taxon>Dikarya</taxon>
        <taxon>Basidiomycota</taxon>
        <taxon>Agaricomycotina</taxon>
        <taxon>Agaricomycetes</taxon>
        <taxon>Agaricomycetidae</taxon>
        <taxon>Boletales</taxon>
        <taxon>Suillineae</taxon>
        <taxon>Suillaceae</taxon>
        <taxon>Suillus</taxon>
    </lineage>
</organism>
<feature type="region of interest" description="Disordered" evidence="1">
    <location>
        <begin position="192"/>
        <end position="223"/>
    </location>
</feature>
<keyword evidence="3" id="KW-1185">Reference proteome</keyword>
<dbReference type="GeneID" id="64671763"/>